<name>A0AAV2NNQ9_9HYME</name>
<accession>A0AAV2NNQ9</accession>
<reference evidence="1" key="1">
    <citation type="submission" date="2024-04" db="EMBL/GenBank/DDBJ databases">
        <authorList>
            <consortium name="Molecular Ecology Group"/>
        </authorList>
    </citation>
    <scope>NUCLEOTIDE SEQUENCE</scope>
</reference>
<protein>
    <submittedName>
        <fullName evidence="1">Uncharacterized protein</fullName>
    </submittedName>
</protein>
<evidence type="ECO:0000313" key="2">
    <source>
        <dbReference type="Proteomes" id="UP001497644"/>
    </source>
</evidence>
<proteinExistence type="predicted"/>
<organism evidence="1 2">
    <name type="scientific">Lasius platythorax</name>
    <dbReference type="NCBI Taxonomy" id="488582"/>
    <lineage>
        <taxon>Eukaryota</taxon>
        <taxon>Metazoa</taxon>
        <taxon>Ecdysozoa</taxon>
        <taxon>Arthropoda</taxon>
        <taxon>Hexapoda</taxon>
        <taxon>Insecta</taxon>
        <taxon>Pterygota</taxon>
        <taxon>Neoptera</taxon>
        <taxon>Endopterygota</taxon>
        <taxon>Hymenoptera</taxon>
        <taxon>Apocrita</taxon>
        <taxon>Aculeata</taxon>
        <taxon>Formicoidea</taxon>
        <taxon>Formicidae</taxon>
        <taxon>Formicinae</taxon>
        <taxon>Lasius</taxon>
        <taxon>Lasius</taxon>
    </lineage>
</organism>
<dbReference type="Proteomes" id="UP001497644">
    <property type="component" value="Chromosome 2"/>
</dbReference>
<dbReference type="EMBL" id="OZ034825">
    <property type="protein sequence ID" value="CAL1680671.1"/>
    <property type="molecule type" value="Genomic_DNA"/>
</dbReference>
<evidence type="ECO:0000313" key="1">
    <source>
        <dbReference type="EMBL" id="CAL1680671.1"/>
    </source>
</evidence>
<gene>
    <name evidence="1" type="ORF">LPLAT_LOCUS6649</name>
</gene>
<keyword evidence="2" id="KW-1185">Reference proteome</keyword>
<dbReference type="AlphaFoldDB" id="A0AAV2NNQ9"/>
<sequence length="71" mass="8154">MQTKLNLSAALSRIENLDLDELSPQEYINAERKLDFETEDFDSSDNVNEISAQVQRLKEKPNESKLSVQNI</sequence>